<dbReference type="NCBIfam" id="NF000908">
    <property type="entry name" value="PRK00089.1"/>
    <property type="match status" value="1"/>
</dbReference>
<dbReference type="InterPro" id="IPR005225">
    <property type="entry name" value="Small_GTP-bd"/>
</dbReference>
<dbReference type="AlphaFoldDB" id="A0A562LGR6"/>
<dbReference type="PRINTS" id="PR00326">
    <property type="entry name" value="GTP1OBG"/>
</dbReference>
<comment type="function">
    <text evidence="9">An essential GTPase that binds both GDP and GTP, with rapid nucleotide exchange. Plays a role in 16S rRNA processing and 30S ribosomal subunit biogenesis and possibly also in cell cycle regulation and energy metabolism.</text>
</comment>
<keyword evidence="15" id="KW-1185">Reference proteome</keyword>
<dbReference type="HAMAP" id="MF_00367">
    <property type="entry name" value="GTPase_Era"/>
    <property type="match status" value="1"/>
</dbReference>
<keyword evidence="9" id="KW-1003">Cell membrane</keyword>
<feature type="domain" description="Era-type G" evidence="13">
    <location>
        <begin position="58"/>
        <end position="230"/>
    </location>
</feature>
<comment type="similarity">
    <text evidence="1 9 10 11">Belongs to the TRAFAC class TrmE-Era-EngA-EngB-Septin-like GTPase superfamily. Era GTPase family.</text>
</comment>
<feature type="binding site" evidence="9">
    <location>
        <begin position="66"/>
        <end position="73"/>
    </location>
    <ligand>
        <name>GTP</name>
        <dbReference type="ChEBI" id="CHEBI:37565"/>
    </ligand>
</feature>
<dbReference type="GO" id="GO:0005525">
    <property type="term" value="F:GTP binding"/>
    <property type="evidence" value="ECO:0007669"/>
    <property type="project" value="UniProtKB-UniRule"/>
</dbReference>
<feature type="domain" description="KH type-2" evidence="12">
    <location>
        <begin position="261"/>
        <end position="337"/>
    </location>
</feature>
<evidence type="ECO:0000313" key="15">
    <source>
        <dbReference type="Proteomes" id="UP000316471"/>
    </source>
</evidence>
<name>A0A562LGR6_9GAMM</name>
<keyword evidence="3 9" id="KW-0690">Ribosome biogenesis</keyword>
<organism evidence="14 15">
    <name type="scientific">Aerolutibacter ruishenii</name>
    <dbReference type="NCBI Taxonomy" id="686800"/>
    <lineage>
        <taxon>Bacteria</taxon>
        <taxon>Pseudomonadati</taxon>
        <taxon>Pseudomonadota</taxon>
        <taxon>Gammaproteobacteria</taxon>
        <taxon>Lysobacterales</taxon>
        <taxon>Lysobacteraceae</taxon>
        <taxon>Aerolutibacter</taxon>
    </lineage>
</organism>
<dbReference type="InterPro" id="IPR009019">
    <property type="entry name" value="KH_sf_prok-type"/>
</dbReference>
<evidence type="ECO:0000256" key="1">
    <source>
        <dbReference type="ARBA" id="ARBA00007921"/>
    </source>
</evidence>
<reference evidence="14 15" key="1">
    <citation type="journal article" date="2015" name="Stand. Genomic Sci.">
        <title>Genomic Encyclopedia of Bacterial and Archaeal Type Strains, Phase III: the genomes of soil and plant-associated and newly described type strains.</title>
        <authorList>
            <person name="Whitman W.B."/>
            <person name="Woyke T."/>
            <person name="Klenk H.P."/>
            <person name="Zhou Y."/>
            <person name="Lilburn T.G."/>
            <person name="Beck B.J."/>
            <person name="De Vos P."/>
            <person name="Vandamme P."/>
            <person name="Eisen J.A."/>
            <person name="Garrity G."/>
            <person name="Hugenholtz P."/>
            <person name="Kyrpides N.C."/>
        </authorList>
    </citation>
    <scope>NUCLEOTIDE SEQUENCE [LARGE SCALE GENOMIC DNA]</scope>
    <source>
        <strain evidence="14 15">CGMCC 1.10136</strain>
    </source>
</reference>
<evidence type="ECO:0000256" key="5">
    <source>
        <dbReference type="ARBA" id="ARBA00022730"/>
    </source>
</evidence>
<evidence type="ECO:0000259" key="13">
    <source>
        <dbReference type="PROSITE" id="PS51713"/>
    </source>
</evidence>
<dbReference type="PROSITE" id="PS50823">
    <property type="entry name" value="KH_TYPE_2"/>
    <property type="match status" value="1"/>
</dbReference>
<dbReference type="NCBIfam" id="TIGR00436">
    <property type="entry name" value="era"/>
    <property type="match status" value="1"/>
</dbReference>
<keyword evidence="6 9" id="KW-0547">Nucleotide-binding</keyword>
<dbReference type="GO" id="GO:0003924">
    <property type="term" value="F:GTPase activity"/>
    <property type="evidence" value="ECO:0007669"/>
    <property type="project" value="UniProtKB-UniRule"/>
</dbReference>
<keyword evidence="4" id="KW-0997">Cell inner membrane</keyword>
<dbReference type="SUPFAM" id="SSF52540">
    <property type="entry name" value="P-loop containing nucleoside triphosphate hydrolases"/>
    <property type="match status" value="1"/>
</dbReference>
<accession>A0A562LGR6</accession>
<evidence type="ECO:0000256" key="4">
    <source>
        <dbReference type="ARBA" id="ARBA00022519"/>
    </source>
</evidence>
<gene>
    <name evidence="9" type="primary">era</name>
    <name evidence="14" type="ORF">IP93_02915</name>
</gene>
<keyword evidence="9" id="KW-0963">Cytoplasm</keyword>
<dbReference type="GO" id="GO:0005829">
    <property type="term" value="C:cytosol"/>
    <property type="evidence" value="ECO:0007669"/>
    <property type="project" value="TreeGrafter"/>
</dbReference>
<evidence type="ECO:0000256" key="11">
    <source>
        <dbReference type="RuleBase" id="RU003761"/>
    </source>
</evidence>
<keyword evidence="5 9" id="KW-0699">rRNA-binding</keyword>
<dbReference type="InterPro" id="IPR030388">
    <property type="entry name" value="G_ERA_dom"/>
</dbReference>
<dbReference type="Gene3D" id="3.30.300.20">
    <property type="match status" value="1"/>
</dbReference>
<dbReference type="Proteomes" id="UP000316471">
    <property type="component" value="Unassembled WGS sequence"/>
</dbReference>
<dbReference type="GO" id="GO:0070181">
    <property type="term" value="F:small ribosomal subunit rRNA binding"/>
    <property type="evidence" value="ECO:0007669"/>
    <property type="project" value="UniProtKB-UniRule"/>
</dbReference>
<dbReference type="Gene3D" id="3.40.50.300">
    <property type="entry name" value="P-loop containing nucleotide triphosphate hydrolases"/>
    <property type="match status" value="1"/>
</dbReference>
<evidence type="ECO:0000256" key="2">
    <source>
        <dbReference type="ARBA" id="ARBA00020484"/>
    </source>
</evidence>
<evidence type="ECO:0000256" key="10">
    <source>
        <dbReference type="PROSITE-ProRule" id="PRU01050"/>
    </source>
</evidence>
<evidence type="ECO:0000259" key="12">
    <source>
        <dbReference type="PROSITE" id="PS50823"/>
    </source>
</evidence>
<dbReference type="EMBL" id="VLKP01000015">
    <property type="protein sequence ID" value="TWI06791.1"/>
    <property type="molecule type" value="Genomic_DNA"/>
</dbReference>
<dbReference type="PANTHER" id="PTHR42698:SF1">
    <property type="entry name" value="GTPASE ERA, MITOCHONDRIAL"/>
    <property type="match status" value="1"/>
</dbReference>
<comment type="caution">
    <text evidence="9 10">Lacks conserved residue(s) required for the propagation of feature annotation.</text>
</comment>
<dbReference type="InterPro" id="IPR027417">
    <property type="entry name" value="P-loop_NTPase"/>
</dbReference>
<keyword evidence="9" id="KW-0472">Membrane</keyword>
<dbReference type="InterPro" id="IPR005662">
    <property type="entry name" value="GTPase_Era-like"/>
</dbReference>
<dbReference type="FunFam" id="3.30.300.20:FF:000003">
    <property type="entry name" value="GTPase Era"/>
    <property type="match status" value="1"/>
</dbReference>
<dbReference type="Pfam" id="PF07650">
    <property type="entry name" value="KH_2"/>
    <property type="match status" value="1"/>
</dbReference>
<dbReference type="PANTHER" id="PTHR42698">
    <property type="entry name" value="GTPASE ERA"/>
    <property type="match status" value="1"/>
</dbReference>
<dbReference type="SUPFAM" id="SSF54814">
    <property type="entry name" value="Prokaryotic type KH domain (KH-domain type II)"/>
    <property type="match status" value="1"/>
</dbReference>
<dbReference type="GO" id="GO:0005886">
    <property type="term" value="C:plasma membrane"/>
    <property type="evidence" value="ECO:0007669"/>
    <property type="project" value="UniProtKB-SubCell"/>
</dbReference>
<comment type="caution">
    <text evidence="14">The sequence shown here is derived from an EMBL/GenBank/DDBJ whole genome shotgun (WGS) entry which is preliminary data.</text>
</comment>
<evidence type="ECO:0000256" key="7">
    <source>
        <dbReference type="ARBA" id="ARBA00022884"/>
    </source>
</evidence>
<dbReference type="NCBIfam" id="TIGR00231">
    <property type="entry name" value="small_GTP"/>
    <property type="match status" value="1"/>
</dbReference>
<dbReference type="InterPro" id="IPR006073">
    <property type="entry name" value="GTP-bd"/>
</dbReference>
<proteinExistence type="inferred from homology"/>
<evidence type="ECO:0000256" key="9">
    <source>
        <dbReference type="HAMAP-Rule" id="MF_00367"/>
    </source>
</evidence>
<dbReference type="Pfam" id="PF01926">
    <property type="entry name" value="MMR_HSR1"/>
    <property type="match status" value="1"/>
</dbReference>
<dbReference type="GO" id="GO:0043024">
    <property type="term" value="F:ribosomal small subunit binding"/>
    <property type="evidence" value="ECO:0007669"/>
    <property type="project" value="TreeGrafter"/>
</dbReference>
<dbReference type="PROSITE" id="PS51713">
    <property type="entry name" value="G_ERA"/>
    <property type="match status" value="1"/>
</dbReference>
<dbReference type="InterPro" id="IPR015946">
    <property type="entry name" value="KH_dom-like_a/b"/>
</dbReference>
<evidence type="ECO:0000313" key="14">
    <source>
        <dbReference type="EMBL" id="TWI06791.1"/>
    </source>
</evidence>
<dbReference type="CDD" id="cd22534">
    <property type="entry name" value="KH-II_Era"/>
    <property type="match status" value="1"/>
</dbReference>
<dbReference type="GO" id="GO:0000028">
    <property type="term" value="P:ribosomal small subunit assembly"/>
    <property type="evidence" value="ECO:0007669"/>
    <property type="project" value="TreeGrafter"/>
</dbReference>
<dbReference type="CDD" id="cd04163">
    <property type="entry name" value="Era"/>
    <property type="match status" value="1"/>
</dbReference>
<evidence type="ECO:0000256" key="3">
    <source>
        <dbReference type="ARBA" id="ARBA00022517"/>
    </source>
</evidence>
<comment type="subcellular location">
    <subcellularLocation>
        <location evidence="9">Cytoplasm</location>
    </subcellularLocation>
    <subcellularLocation>
        <location evidence="9">Cell membrane</location>
        <topology evidence="9">Peripheral membrane protein</topology>
    </subcellularLocation>
</comment>
<evidence type="ECO:0000256" key="6">
    <source>
        <dbReference type="ARBA" id="ARBA00022741"/>
    </source>
</evidence>
<keyword evidence="7 9" id="KW-0694">RNA-binding</keyword>
<dbReference type="InterPro" id="IPR004044">
    <property type="entry name" value="KH_dom_type_2"/>
</dbReference>
<feature type="binding site" evidence="9">
    <location>
        <begin position="113"/>
        <end position="117"/>
    </location>
    <ligand>
        <name>GTP</name>
        <dbReference type="ChEBI" id="CHEBI:37565"/>
    </ligand>
</feature>
<keyword evidence="8 9" id="KW-0342">GTP-binding</keyword>
<comment type="subunit">
    <text evidence="9">Monomer.</text>
</comment>
<sequence length="353" mass="38761">MAASGGCHPGQQLKLAGRADYPRIPSGHCPMTRPHGTASFRASAPTTAYNYRMTTPYRAGHVAVIGRPNVGKSTLTNALVGARISIVSPRPQTTRHRLLGIATFPEGQLVLVDTPGLHRDQGKSTATAMHRWMNRAARGALEGVDVALLVVRAGQWDEADGFAYEALRGAGLPVILVVNQVDRLKDKSTLLPYLAQVSEGREFAAVHPVSALKRTGLQPLVKSVLQHLPEQDALYGEDEITDKSQRFLAGEMVREQLMRQLGEELPYATTVEIEQFEVDGTMLRIGAVIWVERDGQKAIVIGKGGERLREIGAKARIQMERLFGAKVFLQTWVRVREGWSDDEAALRAFGYHD</sequence>
<protein>
    <recommendedName>
        <fullName evidence="2 9">GTPase Era</fullName>
    </recommendedName>
</protein>
<evidence type="ECO:0000256" key="8">
    <source>
        <dbReference type="ARBA" id="ARBA00023134"/>
    </source>
</evidence>